<dbReference type="InterPro" id="IPR000847">
    <property type="entry name" value="LysR_HTH_N"/>
</dbReference>
<keyword evidence="3" id="KW-0238">DNA-binding</keyword>
<evidence type="ECO:0000313" key="8">
    <source>
        <dbReference type="Proteomes" id="UP000077384"/>
    </source>
</evidence>
<dbReference type="Proteomes" id="UP000093694">
    <property type="component" value="Unassembled WGS sequence"/>
</dbReference>
<proteinExistence type="inferred from homology"/>
<comment type="caution">
    <text evidence="6">The sequence shown here is derived from an EMBL/GenBank/DDBJ whole genome shotgun (WGS) entry which is preliminary data.</text>
</comment>
<dbReference type="AlphaFoldDB" id="A0A162KYQ0"/>
<evidence type="ECO:0000256" key="1">
    <source>
        <dbReference type="ARBA" id="ARBA00009437"/>
    </source>
</evidence>
<reference evidence="6 8" key="1">
    <citation type="journal article" date="2015" name="Biotechnol. Bioeng.">
        <title>Genome sequence and phenotypic characterization of Caulobacter segnis.</title>
        <authorList>
            <person name="Patel S."/>
            <person name="Fletcher B."/>
            <person name="Scott D.C."/>
            <person name="Ely B."/>
        </authorList>
    </citation>
    <scope>NUCLEOTIDE SEQUENCE [LARGE SCALE GENOMIC DNA]</scope>
    <source>
        <strain evidence="6 8">PS02</strain>
    </source>
</reference>
<dbReference type="Pfam" id="PF03466">
    <property type="entry name" value="LysR_substrate"/>
    <property type="match status" value="1"/>
</dbReference>
<evidence type="ECO:0000313" key="9">
    <source>
        <dbReference type="Proteomes" id="UP000093694"/>
    </source>
</evidence>
<gene>
    <name evidence="6" type="primary">cysL_2</name>
    <name evidence="7" type="ORF">CLCOS_23170</name>
    <name evidence="6" type="ORF">WX73_02555</name>
</gene>
<protein>
    <submittedName>
        <fullName evidence="6">HTH-type transcriptional regulator CysL</fullName>
    </submittedName>
</protein>
<keyword evidence="9" id="KW-1185">Reference proteome</keyword>
<dbReference type="EMBL" id="LITQ01000035">
    <property type="protein sequence ID" value="OAA88792.1"/>
    <property type="molecule type" value="Genomic_DNA"/>
</dbReference>
<evidence type="ECO:0000259" key="5">
    <source>
        <dbReference type="PROSITE" id="PS50931"/>
    </source>
</evidence>
<dbReference type="SUPFAM" id="SSF46785">
    <property type="entry name" value="Winged helix' DNA-binding domain"/>
    <property type="match status" value="1"/>
</dbReference>
<dbReference type="EMBL" id="LROR01000052">
    <property type="protein sequence ID" value="OBR93554.1"/>
    <property type="molecule type" value="Genomic_DNA"/>
</dbReference>
<accession>A0A162KYQ0</accession>
<keyword evidence="4" id="KW-0804">Transcription</keyword>
<evidence type="ECO:0000313" key="7">
    <source>
        <dbReference type="EMBL" id="OBR93554.1"/>
    </source>
</evidence>
<evidence type="ECO:0000256" key="4">
    <source>
        <dbReference type="ARBA" id="ARBA00023163"/>
    </source>
</evidence>
<evidence type="ECO:0000256" key="3">
    <source>
        <dbReference type="ARBA" id="ARBA00023125"/>
    </source>
</evidence>
<comment type="similarity">
    <text evidence="1">Belongs to the LysR transcriptional regulatory family.</text>
</comment>
<dbReference type="PATRIC" id="fig|1705578.3.peg.2819"/>
<reference evidence="7 9" key="2">
    <citation type="journal article" date="2016" name="Front. Microbiol.">
        <title>Industrial Acetogenic Biocatalysts: A Comparative Metabolic and Genomic Analysis.</title>
        <authorList>
            <person name="Bengelsdorf F."/>
            <person name="Poehlein A."/>
            <person name="Sonja S."/>
            <person name="Erz C."/>
            <person name="Hummel T."/>
            <person name="Hoffmeister S."/>
            <person name="Daniel R."/>
            <person name="Durre P."/>
        </authorList>
    </citation>
    <scope>NUCLEOTIDE SEQUENCE [LARGE SCALE GENOMIC DNA]</scope>
    <source>
        <strain evidence="7 9">PTA-10522</strain>
    </source>
</reference>
<evidence type="ECO:0000313" key="6">
    <source>
        <dbReference type="EMBL" id="OAA88792.1"/>
    </source>
</evidence>
<keyword evidence="2" id="KW-0805">Transcription regulation</keyword>
<dbReference type="PROSITE" id="PS50931">
    <property type="entry name" value="HTH_LYSR"/>
    <property type="match status" value="1"/>
</dbReference>
<dbReference type="Proteomes" id="UP000077384">
    <property type="component" value="Unassembled WGS sequence"/>
</dbReference>
<dbReference type="InterPro" id="IPR036390">
    <property type="entry name" value="WH_DNA-bd_sf"/>
</dbReference>
<name>A0A162KYQ0_9CLOT</name>
<dbReference type="SUPFAM" id="SSF53850">
    <property type="entry name" value="Periplasmic binding protein-like II"/>
    <property type="match status" value="1"/>
</dbReference>
<sequence>MDEKDYKLILTLYKLKNITKTSEKLFITQPALTKRIKKIEKDLGTDLLIRSKKGVLFTPLGESIIPYIKTVVNTLKQMREHVSSNHNFIGGNLTVGVSLNYARYRLPKVLKNYTEAFPNVDVNIATDHSKNLYNRLKNDEFSIVIIRGEYKWDEVTILLGTEPMCLVCSKENANLSLNSYSYIGRTTDLISQGKIQTWLFENNISINNTKLWVDNIDTCLEMAKHGLGWGILPKICLKNFDGYIKDLYFSDGAPFSRSTYILCKNFYYMLPQVKLFIQYLKRK</sequence>
<dbReference type="GO" id="GO:0003700">
    <property type="term" value="F:DNA-binding transcription factor activity"/>
    <property type="evidence" value="ECO:0007669"/>
    <property type="project" value="InterPro"/>
</dbReference>
<dbReference type="CDD" id="cd05466">
    <property type="entry name" value="PBP2_LTTR_substrate"/>
    <property type="match status" value="1"/>
</dbReference>
<dbReference type="InterPro" id="IPR036388">
    <property type="entry name" value="WH-like_DNA-bd_sf"/>
</dbReference>
<organism evidence="6 8">
    <name type="scientific">Clostridium coskatii</name>
    <dbReference type="NCBI Taxonomy" id="1705578"/>
    <lineage>
        <taxon>Bacteria</taxon>
        <taxon>Bacillati</taxon>
        <taxon>Bacillota</taxon>
        <taxon>Clostridia</taxon>
        <taxon>Eubacteriales</taxon>
        <taxon>Clostridiaceae</taxon>
        <taxon>Clostridium</taxon>
    </lineage>
</organism>
<dbReference type="Gene3D" id="1.10.10.10">
    <property type="entry name" value="Winged helix-like DNA-binding domain superfamily/Winged helix DNA-binding domain"/>
    <property type="match status" value="1"/>
</dbReference>
<dbReference type="PRINTS" id="PR00039">
    <property type="entry name" value="HTHLYSR"/>
</dbReference>
<dbReference type="GO" id="GO:0000976">
    <property type="term" value="F:transcription cis-regulatory region binding"/>
    <property type="evidence" value="ECO:0007669"/>
    <property type="project" value="TreeGrafter"/>
</dbReference>
<dbReference type="PANTHER" id="PTHR30126">
    <property type="entry name" value="HTH-TYPE TRANSCRIPTIONAL REGULATOR"/>
    <property type="match status" value="1"/>
</dbReference>
<feature type="domain" description="HTH lysR-type" evidence="5">
    <location>
        <begin position="1"/>
        <end position="58"/>
    </location>
</feature>
<dbReference type="Pfam" id="PF00126">
    <property type="entry name" value="HTH_1"/>
    <property type="match status" value="1"/>
</dbReference>
<dbReference type="InterPro" id="IPR005119">
    <property type="entry name" value="LysR_subst-bd"/>
</dbReference>
<dbReference type="RefSeq" id="WP_063602233.1">
    <property type="nucleotide sequence ID" value="NZ_LITQ01000035.1"/>
</dbReference>
<dbReference type="Gene3D" id="3.40.190.290">
    <property type="match status" value="1"/>
</dbReference>
<dbReference type="PANTHER" id="PTHR30126:SF78">
    <property type="entry name" value="HTH LYSR-TYPE DOMAIN-CONTAINING PROTEIN"/>
    <property type="match status" value="1"/>
</dbReference>
<evidence type="ECO:0000256" key="2">
    <source>
        <dbReference type="ARBA" id="ARBA00023015"/>
    </source>
</evidence>